<evidence type="ECO:0000256" key="3">
    <source>
        <dbReference type="ARBA" id="ARBA00023163"/>
    </source>
</evidence>
<organism evidence="5 6">
    <name type="scientific">Aedoeadaptatus ivorii</name>
    <dbReference type="NCBI Taxonomy" id="54006"/>
    <lineage>
        <taxon>Bacteria</taxon>
        <taxon>Bacillati</taxon>
        <taxon>Bacillota</taxon>
        <taxon>Tissierellia</taxon>
        <taxon>Tissierellales</taxon>
        <taxon>Peptoniphilaceae</taxon>
        <taxon>Aedoeadaptatus</taxon>
    </lineage>
</organism>
<dbReference type="SUPFAM" id="SSF46785">
    <property type="entry name" value="Winged helix' DNA-binding domain"/>
    <property type="match status" value="1"/>
</dbReference>
<dbReference type="OrthoDB" id="2323705at2"/>
<sequence>MNLLLYEGVATTILRFSKGKGDIVDNKERSLSEVMNSIYLKYKLNFYQNLYRNNSNRKDSLTVMEKFCAEAIYALHGPTINQLASFIRVSQPNAAYKVNNLVKKGHVEKVRSQKDRRQTHLFVTEKFKTYYLVNFEYVDTIIERLKEKVSEEKLEAFQEVLEAMDDGLLEEVSREMDKHYYNPYLKG</sequence>
<reference evidence="5 6" key="1">
    <citation type="submission" date="2018-12" db="EMBL/GenBank/DDBJ databases">
        <authorList>
            <consortium name="Pathogen Informatics"/>
        </authorList>
    </citation>
    <scope>NUCLEOTIDE SEQUENCE [LARGE SCALE GENOMIC DNA]</scope>
    <source>
        <strain evidence="5 6">NCTC13079</strain>
    </source>
</reference>
<keyword evidence="2" id="KW-0238">DNA-binding</keyword>
<dbReference type="InterPro" id="IPR036388">
    <property type="entry name" value="WH-like_DNA-bd_sf"/>
</dbReference>
<name>A0A3S4Z2P8_9FIRM</name>
<dbReference type="InterPro" id="IPR000835">
    <property type="entry name" value="HTH_MarR-typ"/>
</dbReference>
<feature type="domain" description="HTH marR-type" evidence="4">
    <location>
        <begin position="28"/>
        <end position="166"/>
    </location>
</feature>
<proteinExistence type="predicted"/>
<dbReference type="PANTHER" id="PTHR42756">
    <property type="entry name" value="TRANSCRIPTIONAL REGULATOR, MARR"/>
    <property type="match status" value="1"/>
</dbReference>
<dbReference type="SMART" id="SM00347">
    <property type="entry name" value="HTH_MARR"/>
    <property type="match status" value="1"/>
</dbReference>
<dbReference type="InterPro" id="IPR036390">
    <property type="entry name" value="WH_DNA-bd_sf"/>
</dbReference>
<evidence type="ECO:0000313" key="6">
    <source>
        <dbReference type="Proteomes" id="UP000269544"/>
    </source>
</evidence>
<evidence type="ECO:0000256" key="1">
    <source>
        <dbReference type="ARBA" id="ARBA00023015"/>
    </source>
</evidence>
<dbReference type="GO" id="GO:0003677">
    <property type="term" value="F:DNA binding"/>
    <property type="evidence" value="ECO:0007669"/>
    <property type="project" value="UniProtKB-KW"/>
</dbReference>
<protein>
    <submittedName>
        <fullName evidence="5">Staphylococcal accessory regulator family</fullName>
    </submittedName>
</protein>
<dbReference type="GO" id="GO:0003700">
    <property type="term" value="F:DNA-binding transcription factor activity"/>
    <property type="evidence" value="ECO:0007669"/>
    <property type="project" value="InterPro"/>
</dbReference>
<dbReference type="Pfam" id="PF12802">
    <property type="entry name" value="MarR_2"/>
    <property type="match status" value="1"/>
</dbReference>
<dbReference type="AlphaFoldDB" id="A0A3S4Z2P8"/>
<evidence type="ECO:0000256" key="2">
    <source>
        <dbReference type="ARBA" id="ARBA00023125"/>
    </source>
</evidence>
<dbReference type="EMBL" id="LR134523">
    <property type="protein sequence ID" value="VEJ34159.1"/>
    <property type="molecule type" value="Genomic_DNA"/>
</dbReference>
<gene>
    <name evidence="5" type="ORF">NCTC13079_00012</name>
</gene>
<dbReference type="Proteomes" id="UP000269544">
    <property type="component" value="Chromosome"/>
</dbReference>
<dbReference type="KEGG" id="piv:NCTC13079_00012"/>
<evidence type="ECO:0000259" key="4">
    <source>
        <dbReference type="PROSITE" id="PS50995"/>
    </source>
</evidence>
<evidence type="ECO:0000313" key="5">
    <source>
        <dbReference type="EMBL" id="VEJ34159.1"/>
    </source>
</evidence>
<dbReference type="PANTHER" id="PTHR42756:SF1">
    <property type="entry name" value="TRANSCRIPTIONAL REPRESSOR OF EMRAB OPERON"/>
    <property type="match status" value="1"/>
</dbReference>
<dbReference type="Gene3D" id="1.10.10.10">
    <property type="entry name" value="Winged helix-like DNA-binding domain superfamily/Winged helix DNA-binding domain"/>
    <property type="match status" value="1"/>
</dbReference>
<accession>A0A3S4Z2P8</accession>
<dbReference type="PROSITE" id="PS50995">
    <property type="entry name" value="HTH_MARR_2"/>
    <property type="match status" value="1"/>
</dbReference>
<keyword evidence="6" id="KW-1185">Reference proteome</keyword>
<keyword evidence="1" id="KW-0805">Transcription regulation</keyword>
<keyword evidence="3" id="KW-0804">Transcription</keyword>